<protein>
    <submittedName>
        <fullName evidence="1">Uncharacterized protein</fullName>
    </submittedName>
</protein>
<feature type="non-terminal residue" evidence="1">
    <location>
        <position position="107"/>
    </location>
</feature>
<sequence>SLSRSSTLHQHSPCVSHLLLSPLHSSPSRSLFQRSPLLDLHSTPALIKSPQCAAPTVSFCQVAVLPVKVARITTLPDPAHPRVKSSAVRTPLSVSQLHVLLPALHTH</sequence>
<evidence type="ECO:0000313" key="1">
    <source>
        <dbReference type="EMBL" id="KAF9059533.1"/>
    </source>
</evidence>
<gene>
    <name evidence="1" type="ORF">BDP27DRAFT_1453247</name>
</gene>
<organism evidence="1 2">
    <name type="scientific">Rhodocollybia butyracea</name>
    <dbReference type="NCBI Taxonomy" id="206335"/>
    <lineage>
        <taxon>Eukaryota</taxon>
        <taxon>Fungi</taxon>
        <taxon>Dikarya</taxon>
        <taxon>Basidiomycota</taxon>
        <taxon>Agaricomycotina</taxon>
        <taxon>Agaricomycetes</taxon>
        <taxon>Agaricomycetidae</taxon>
        <taxon>Agaricales</taxon>
        <taxon>Marasmiineae</taxon>
        <taxon>Omphalotaceae</taxon>
        <taxon>Rhodocollybia</taxon>
    </lineage>
</organism>
<evidence type="ECO:0000313" key="2">
    <source>
        <dbReference type="Proteomes" id="UP000772434"/>
    </source>
</evidence>
<feature type="non-terminal residue" evidence="1">
    <location>
        <position position="1"/>
    </location>
</feature>
<dbReference type="AlphaFoldDB" id="A0A9P5P9Q9"/>
<dbReference type="EMBL" id="JADNRY010000295">
    <property type="protein sequence ID" value="KAF9059533.1"/>
    <property type="molecule type" value="Genomic_DNA"/>
</dbReference>
<comment type="caution">
    <text evidence="1">The sequence shown here is derived from an EMBL/GenBank/DDBJ whole genome shotgun (WGS) entry which is preliminary data.</text>
</comment>
<proteinExistence type="predicted"/>
<reference evidence="1" key="1">
    <citation type="submission" date="2020-11" db="EMBL/GenBank/DDBJ databases">
        <authorList>
            <consortium name="DOE Joint Genome Institute"/>
            <person name="Ahrendt S."/>
            <person name="Riley R."/>
            <person name="Andreopoulos W."/>
            <person name="Labutti K."/>
            <person name="Pangilinan J."/>
            <person name="Ruiz-Duenas F.J."/>
            <person name="Barrasa J.M."/>
            <person name="Sanchez-Garcia M."/>
            <person name="Camarero S."/>
            <person name="Miyauchi S."/>
            <person name="Serrano A."/>
            <person name="Linde D."/>
            <person name="Babiker R."/>
            <person name="Drula E."/>
            <person name="Ayuso-Fernandez I."/>
            <person name="Pacheco R."/>
            <person name="Padilla G."/>
            <person name="Ferreira P."/>
            <person name="Barriuso J."/>
            <person name="Kellner H."/>
            <person name="Castanera R."/>
            <person name="Alfaro M."/>
            <person name="Ramirez L."/>
            <person name="Pisabarro A.G."/>
            <person name="Kuo A."/>
            <person name="Tritt A."/>
            <person name="Lipzen A."/>
            <person name="He G."/>
            <person name="Yan M."/>
            <person name="Ng V."/>
            <person name="Cullen D."/>
            <person name="Martin F."/>
            <person name="Rosso M.-N."/>
            <person name="Henrissat B."/>
            <person name="Hibbett D."/>
            <person name="Martinez A.T."/>
            <person name="Grigoriev I.V."/>
        </authorList>
    </citation>
    <scope>NUCLEOTIDE SEQUENCE</scope>
    <source>
        <strain evidence="1">AH 40177</strain>
    </source>
</reference>
<keyword evidence="2" id="KW-1185">Reference proteome</keyword>
<dbReference type="Proteomes" id="UP000772434">
    <property type="component" value="Unassembled WGS sequence"/>
</dbReference>
<name>A0A9P5P9Q9_9AGAR</name>
<accession>A0A9P5P9Q9</accession>